<dbReference type="STRING" id="906968.Trebr_2350"/>
<reference evidence="3" key="1">
    <citation type="submission" date="2011-04" db="EMBL/GenBank/DDBJ databases">
        <title>The complete genome of Treponema brennaborense DSM 12168.</title>
        <authorList>
            <person name="Lucas S."/>
            <person name="Han J."/>
            <person name="Lapidus A."/>
            <person name="Bruce D."/>
            <person name="Goodwin L."/>
            <person name="Pitluck S."/>
            <person name="Peters L."/>
            <person name="Kyrpides N."/>
            <person name="Mavromatis K."/>
            <person name="Ivanova N."/>
            <person name="Mikhailova N."/>
            <person name="Pagani I."/>
            <person name="Teshima H."/>
            <person name="Detter J.C."/>
            <person name="Tapia R."/>
            <person name="Han C."/>
            <person name="Land M."/>
            <person name="Hauser L."/>
            <person name="Markowitz V."/>
            <person name="Cheng J.-F."/>
            <person name="Hugenholtz P."/>
            <person name="Woyke T."/>
            <person name="Wu D."/>
            <person name="Gronow S."/>
            <person name="Wellnitz S."/>
            <person name="Brambilla E."/>
            <person name="Klenk H.-P."/>
            <person name="Eisen J.A."/>
        </authorList>
    </citation>
    <scope>NUCLEOTIDE SEQUENCE [LARGE SCALE GENOMIC DNA]</scope>
    <source>
        <strain evidence="3">DSM 12168 / CIP 105900 / DD5/3</strain>
    </source>
</reference>
<dbReference type="Proteomes" id="UP000006546">
    <property type="component" value="Chromosome"/>
</dbReference>
<sequence length="460" mass="49689">MKKQLAAVLCAALALTGLYAGGGKDGNKQVLKVAGLKGAYGDAYWQELKKGFEAAYPGTEVQLTIEAKVEDTINPQIMAGAGPDVLYLATGREAQLTEMMISSRALRDLTALLDRNVYNENVKLKDRVLSSIMGNGVTNPYAGDSTNYMLPLFFSSNGLFFNADLFYDNDGDGKEGVKKNGKYEMPATWEEFLALGEMLNAERASNPKAPYLFTYPTAGYLDTMVPASIAASAGEAVVKQAFNYEPVWERADVKAVFENLGKLRPYLLPTTVGNANGTGFKDNQQAVIDGRALFMTNGDWVKGEMADTTPTGFNWGSAPFLAFAKGGERYGTVNAEQIYISNNTKVPELAEQFILYVYSKDGLSRIAKYGNGAFVPAKGYDTIAVAQGMNPGAVAGYKGYYDGSAKVLVGSFAASSAEGVNWKQTYCFTMDSVMNGSKTVDQWIAQLKTDSAKLKANLNK</sequence>
<dbReference type="NCBIfam" id="TIGR03850">
    <property type="entry name" value="bind_CPR_0540"/>
    <property type="match status" value="1"/>
</dbReference>
<dbReference type="OrthoDB" id="355435at2"/>
<accession>F4LM93</accession>
<gene>
    <name evidence="2" type="ordered locus">Trebr_2350</name>
</gene>
<name>F4LM93_TREBD</name>
<keyword evidence="3" id="KW-1185">Reference proteome</keyword>
<dbReference type="AlphaFoldDB" id="F4LM93"/>
<dbReference type="EMBL" id="CP002696">
    <property type="protein sequence ID" value="AEE17759.1"/>
    <property type="molecule type" value="Genomic_DNA"/>
</dbReference>
<proteinExistence type="predicted"/>
<keyword evidence="1" id="KW-0732">Signal</keyword>
<feature type="signal peptide" evidence="1">
    <location>
        <begin position="1"/>
        <end position="20"/>
    </location>
</feature>
<dbReference type="InterPro" id="IPR050490">
    <property type="entry name" value="Bact_solute-bd_prot1"/>
</dbReference>
<dbReference type="SUPFAM" id="SSF53850">
    <property type="entry name" value="Periplasmic binding protein-like II"/>
    <property type="match status" value="1"/>
</dbReference>
<dbReference type="HOGENOM" id="CLU_047233_0_0_12"/>
<feature type="chain" id="PRO_5003312791" evidence="1">
    <location>
        <begin position="21"/>
        <end position="460"/>
    </location>
</feature>
<evidence type="ECO:0000256" key="1">
    <source>
        <dbReference type="SAM" id="SignalP"/>
    </source>
</evidence>
<dbReference type="InterPro" id="IPR022387">
    <property type="entry name" value="Bind_CPR0540"/>
</dbReference>
<protein>
    <submittedName>
        <fullName evidence="2">Carbohydrate ABC transporter substrate-binding protein, CPR_0540 family</fullName>
    </submittedName>
</protein>
<organism evidence="2 3">
    <name type="scientific">Treponema brennaborense (strain DSM 12168 / CIP 105900 / DD5/3)</name>
    <dbReference type="NCBI Taxonomy" id="906968"/>
    <lineage>
        <taxon>Bacteria</taxon>
        <taxon>Pseudomonadati</taxon>
        <taxon>Spirochaetota</taxon>
        <taxon>Spirochaetia</taxon>
        <taxon>Spirochaetales</taxon>
        <taxon>Treponemataceae</taxon>
        <taxon>Treponema</taxon>
    </lineage>
</organism>
<dbReference type="eggNOG" id="COG1653">
    <property type="taxonomic scope" value="Bacteria"/>
</dbReference>
<evidence type="ECO:0000313" key="3">
    <source>
        <dbReference type="Proteomes" id="UP000006546"/>
    </source>
</evidence>
<dbReference type="PANTHER" id="PTHR43649">
    <property type="entry name" value="ARABINOSE-BINDING PROTEIN-RELATED"/>
    <property type="match status" value="1"/>
</dbReference>
<dbReference type="Gene3D" id="3.40.190.10">
    <property type="entry name" value="Periplasmic binding protein-like II"/>
    <property type="match status" value="1"/>
</dbReference>
<evidence type="ECO:0000313" key="2">
    <source>
        <dbReference type="EMBL" id="AEE17759.1"/>
    </source>
</evidence>
<dbReference type="PANTHER" id="PTHR43649:SF12">
    <property type="entry name" value="DIACETYLCHITOBIOSE BINDING PROTEIN DASA"/>
    <property type="match status" value="1"/>
</dbReference>
<dbReference type="KEGG" id="tbe:Trebr_2350"/>
<dbReference type="RefSeq" id="WP_013759460.1">
    <property type="nucleotide sequence ID" value="NC_015500.1"/>
</dbReference>